<comment type="similarity">
    <text evidence="2">Belongs to the ATP-dependent AMP-binding enzyme family.</text>
</comment>
<dbReference type="GO" id="GO:0043041">
    <property type="term" value="P:amino acid activation for nonribosomal peptide biosynthetic process"/>
    <property type="evidence" value="ECO:0007669"/>
    <property type="project" value="TreeGrafter"/>
</dbReference>
<dbReference type="FunFam" id="3.40.50.980:FF:000001">
    <property type="entry name" value="Non-ribosomal peptide synthetase"/>
    <property type="match status" value="6"/>
</dbReference>
<dbReference type="InterPro" id="IPR020806">
    <property type="entry name" value="PKS_PP-bd"/>
</dbReference>
<dbReference type="Pfam" id="PF00668">
    <property type="entry name" value="Condensation"/>
    <property type="match status" value="7"/>
</dbReference>
<dbReference type="FunFam" id="3.40.50.980:FF:000002">
    <property type="entry name" value="Enterobactin synthetase component F"/>
    <property type="match status" value="4"/>
</dbReference>
<keyword evidence="5" id="KW-0436">Ligase</keyword>
<dbReference type="FunFam" id="1.10.1200.10:FF:000005">
    <property type="entry name" value="Nonribosomal peptide synthetase 1"/>
    <property type="match status" value="1"/>
</dbReference>
<dbReference type="FunFam" id="3.30.300.30:FF:000010">
    <property type="entry name" value="Enterobactin synthetase component F"/>
    <property type="match status" value="3"/>
</dbReference>
<dbReference type="SUPFAM" id="SSF47336">
    <property type="entry name" value="ACP-like"/>
    <property type="match status" value="6"/>
</dbReference>
<dbReference type="NCBIfam" id="NF003417">
    <property type="entry name" value="PRK04813.1"/>
    <property type="match status" value="7"/>
</dbReference>
<evidence type="ECO:0000313" key="9">
    <source>
        <dbReference type="Proteomes" id="UP000238348"/>
    </source>
</evidence>
<organism evidence="8 9">
    <name type="scientific">Sorangium cellulosum</name>
    <name type="common">Polyangium cellulosum</name>
    <dbReference type="NCBI Taxonomy" id="56"/>
    <lineage>
        <taxon>Bacteria</taxon>
        <taxon>Pseudomonadati</taxon>
        <taxon>Myxococcota</taxon>
        <taxon>Polyangia</taxon>
        <taxon>Polyangiales</taxon>
        <taxon>Polyangiaceae</taxon>
        <taxon>Sorangium</taxon>
    </lineage>
</organism>
<dbReference type="Gene3D" id="3.30.300.30">
    <property type="match status" value="7"/>
</dbReference>
<feature type="domain" description="Carrier" evidence="7">
    <location>
        <begin position="6573"/>
        <end position="6650"/>
    </location>
</feature>
<dbReference type="InterPro" id="IPR023213">
    <property type="entry name" value="CAT-like_dom_sf"/>
</dbReference>
<dbReference type="FunFam" id="3.40.50.12780:FF:000012">
    <property type="entry name" value="Non-ribosomal peptide synthetase"/>
    <property type="match status" value="5"/>
</dbReference>
<dbReference type="FunFam" id="2.30.38.10:FF:000001">
    <property type="entry name" value="Non-ribosomal peptide synthetase PvdI"/>
    <property type="match status" value="6"/>
</dbReference>
<dbReference type="PANTHER" id="PTHR45527">
    <property type="entry name" value="NONRIBOSOMAL PEPTIDE SYNTHETASE"/>
    <property type="match status" value="1"/>
</dbReference>
<feature type="compositionally biased region" description="Basic and acidic residues" evidence="6">
    <location>
        <begin position="7105"/>
        <end position="7123"/>
    </location>
</feature>
<dbReference type="CDD" id="cd12116">
    <property type="entry name" value="A_NRPS_Ta1_like"/>
    <property type="match status" value="1"/>
</dbReference>
<feature type="domain" description="Carrier" evidence="7">
    <location>
        <begin position="4447"/>
        <end position="4524"/>
    </location>
</feature>
<comment type="cofactor">
    <cofactor evidence="1">
        <name>pantetheine 4'-phosphate</name>
        <dbReference type="ChEBI" id="CHEBI:47942"/>
    </cofactor>
</comment>
<dbReference type="CDD" id="cd05930">
    <property type="entry name" value="A_NRPS"/>
    <property type="match status" value="1"/>
</dbReference>
<dbReference type="GO" id="GO:0016874">
    <property type="term" value="F:ligase activity"/>
    <property type="evidence" value="ECO:0007669"/>
    <property type="project" value="UniProtKB-KW"/>
</dbReference>
<feature type="region of interest" description="Disordered" evidence="6">
    <location>
        <begin position="7103"/>
        <end position="7139"/>
    </location>
</feature>
<proteinExistence type="inferred from homology"/>
<dbReference type="FunFam" id="3.30.300.30:FF:000015">
    <property type="entry name" value="Nonribosomal peptide synthase SidD"/>
    <property type="match status" value="1"/>
</dbReference>
<evidence type="ECO:0000313" key="8">
    <source>
        <dbReference type="EMBL" id="AUX42318.1"/>
    </source>
</evidence>
<dbReference type="InterPro" id="IPR010071">
    <property type="entry name" value="AA_adenyl_dom"/>
</dbReference>
<evidence type="ECO:0000256" key="4">
    <source>
        <dbReference type="ARBA" id="ARBA00022553"/>
    </source>
</evidence>
<dbReference type="Pfam" id="PF00550">
    <property type="entry name" value="PP-binding"/>
    <property type="match status" value="6"/>
</dbReference>
<dbReference type="PROSITE" id="PS00012">
    <property type="entry name" value="PHOSPHOPANTETHEINE"/>
    <property type="match status" value="6"/>
</dbReference>
<dbReference type="Gene3D" id="3.30.559.10">
    <property type="entry name" value="Chloramphenicol acetyltransferase-like domain"/>
    <property type="match status" value="7"/>
</dbReference>
<dbReference type="GO" id="GO:0005829">
    <property type="term" value="C:cytosol"/>
    <property type="evidence" value="ECO:0007669"/>
    <property type="project" value="TreeGrafter"/>
</dbReference>
<dbReference type="SMART" id="SM00823">
    <property type="entry name" value="PKS_PP"/>
    <property type="match status" value="6"/>
</dbReference>
<dbReference type="GO" id="GO:0031177">
    <property type="term" value="F:phosphopantetheine binding"/>
    <property type="evidence" value="ECO:0007669"/>
    <property type="project" value="InterPro"/>
</dbReference>
<feature type="domain" description="Carrier" evidence="7">
    <location>
        <begin position="3378"/>
        <end position="3455"/>
    </location>
</feature>
<dbReference type="NCBIfam" id="NF004282">
    <property type="entry name" value="PRK05691.1"/>
    <property type="match status" value="7"/>
</dbReference>
<sequence>MNMQNLEGFRVSPQQRRLWLSARGEGRAACLLELRGPLEGDRLERALRRIVARHEILRTAFPSLPGMETPLQVIRGEDAGLAFSYTSVEQPGAPDLDALFAQRAPFEFSEGPLLSARLTRVEEARHFLLLELPSICCDAASLDVLVEELVASYAGGAPAEGEGGPLQYADFSEWQHELLDEPDAARWREREELSGEPVVLHVESSTGPVAAAPLTVSASIPRGELAGLAGDTPLDAFFFACWSTLLFRLAPEEDRDRLVVDVRFDLRHLDALAGAIGAFAKLIPVRCSLGAEAGIGEEVRRLAAVLEETGAGQEHFDAELLPGHKGRAGFAFAFERALDPRDAAGLRVEVLRKQCEGERNKLSLAVRAGAGEVEVHLTAGSGIVSRERLRLLLDSLVALARQAARAPGTPLFALGLIGPAEAEQLASFGQNPAHFPGGDTLHGLFERQALATPDAPAVVYAGDVLSFDALNRRANRVAHALRACGVGPEAIVPLVYERSVEMMVGLLGILKAGAAYLPVDPHQPRARLALILGDARARHAVVQPGLEDAVRGALGAGAPELQLVSTRVSEGPEHNPSSGVLPENLAYVIYTSGSTGTPKGTLVTHASAVNLAHAERRMLGLEAGPPLRVGLNAPLIFDASIKQLLLMLFGHSLHVVPEEVRPDGRALVEFLRAARLDVLDLTPSQMKLLLFAEIERNIEVLPARVLLGGEALDADTWERLRALGDRFHNVYGPTENTDISTMIPLSASERPTIGSPIANVRVHVLDHHLSPVPVGVPGELYLSGKGLSRGYFGRSALTAERFLPSPFGPEPGARLYRTGDLVRHREDGLIEFIGRVDRQVKIRGFRVELGEIEAALRRHPGVREAVVVLREDQPGDPRLAAYVVPSPKGSPAALGRPRHVLPNDMAVVQQNKNETDYLYEEIFRKKTYSLYGIEIPRGAVVFDVGANIGMYSLYVTLHAEDARIFAFEPLAPIYATLAANAALYGRDIKLFHHGLSDREETVAFTYYPRYSMMSGAEAFARPEEEVEVVKRFLTKETEAGSSEAAQLLSHADELLAGRFQGEVHNCLLRRLSDVIREEGVDHIDLLKVDVQRAEMHVLRGLTAGDWKIIDQVVMEVHAAEGQESEGRLEELEALLRQHGFEVILEQDELLSGTDRYNVYASRRGLRGREEGLMSLRPLQGYIDEARPVSPGALRDHAREHLPEHMVPSAVVLMDGIPLTRNGKVDHRLLPVPDAVAGGASARHEPPRTPIEEILHGIWCELLGTPHLGIHDDFFQLGGHSLLATQLTARVRQALHLDVPLRALFDAPTIAQMAPEVERLLKEQGGAGVAPPIEPRAGGGELPLTFSQERLWFLQALTPEGVHYNTPAAVRARGELSLEVLGRVLTEIVRRHEVLRTVFSERDGVPVQVVREPGAVAVSVEEAAAGLGLEEREAALRAWVERHASERFSLSEGPLLRASVLRLSSTEHVIFVGTHHIVTDAWSMGVLVREVGALYEAFLTGDRSPLPELEIQYGDFAVWQRRWLQGEVLSRQVSFWKEQLSGVSPLELPTSRPRPAQPSYRGAVHLQRLPRSLSRQVAALGRECNATVFMTLLAAFDVLLSRYARQEDVCVGTPIANRSHAGLEGLIGFFVNTLVMRADLSGNPSFREVVGRVRDRALAAYAHQDIPFEQVVEAVNVERDLGRHPLFQVMFTLQNAPQGELALRGLTLENVDFETGTAKFDLTLSMVEGDEGLEAGWEYSTDLFDAESVGRMARHFEALLTAVVAEPGVCIGEVELRDEAERAQMVAWNSTEADLGVGRDSLPCLHELFEAQAARTPESVALVFEAERLTYAELNARANQLAHYLRRHGVGPDTVVAVVAERSVEMVVALYGVLKAGGAYLPIDPTYPEGRIRVLLEDAASPVLLTQEKWRSGLPETSAQVVRLDADWPAIEAESGDNPRPVSGPEHLAYVIYTSGSTGKPKGVENSHRGIVNRLLWMLEDTGLGEQDVVLQKTPYTFDVSVWELFAPLLCGARLVVAVPEGHRDPAYLAEVIEAHAITTVHFVPSMLQVFLESVDAGKCRSLRRVICSGEALSRELQERFFSKLGEDAPELQNLYGPTEAAVDVTSWRCRRDDSHGSVPIGKPVANTRIHLLDGQLRPVPVGVAGELYIGGVQVARGYLKRPALTAERFIPDPFSRTPGARLYRTGDLARYRADGEIEYLGRIDFQVKLRGLRIELGEIEAALLASSEVREAAVLLREDRPGDPRLVAYVVPRSERSVDVEAMRRSLELVLPSYMVPSAFVVMPALPVTTSGKLDRKALPAPELEAQESGHEPPRTPVEETLAGIWAEVLGLDAERVSVNANFFELGGHSLLATRVVSRIREALAAPLPLRAVFENTTVASLSKAVERAQREAQGVQAPPLVRVARGDALPLSFTQERLWFLQALTPDGVHYNTPAAVRARGELSLEVLGRVLTEIVRRHEVLRTVFSERGGVPVQVVREPGAVAVSVEEAAAGLGAEERESALRVWVERHASERFSLSEGPLLRASVLRLSSTEHVIFLGTHHIVTDGWSMGVLVREVGALYEAFLAGERSPLPELEIQYGDFAVWQRRWLQGEVLSRQVSFWKEQLSGVSPLELPTSRPRPAQPSYRGAVHRQRLPRSLSRQVAALGRDCNATVFMTLLAAFDVLLSRYARQEDVCVGTPIANRSHAGLEGLIGFFVNTLVMRADLSGNPSFREVVGRVRDRALAAYAHQDIPFEQVVEAVNVERDLGRHPLFQVMFILQNAPQGELSLQGLTLEGVGFETGTAKFDLTLSMVEGDEGLEAGWEYSTDLFDAESVSRMARHFEALLTAVVAEPGVRVGEVELRDEAERAQMVAWNNTETDFGSGRESLSCLHELFEAQVARTPEQVALVFESERLTYAELNARANQLAHHLRRHGVGPDTVVAVVAERSVELVVALYGVLKAGGAYLPIDPTYPEGRIRVLLEDAASPVLLTQEKWRSALPDTSARVMRLDADWSAIEAESGENPRPVSDPEHLAYVIYTSGSTGKPKGVENSHRGIVNRLLWMLEDTGLGEQDVVLQKTPYTFDVSVWELFAPLLCGARLVVAAPEGHRDPAYLAEVIEAHAITTVHFVPSMLQVFLESVDASKCRSLRRVICSGEALSRELQERFFSKLGEDASELQNLYGPTEAAVDVTSWRCRRDDPHASVPIGKPVANTRIHLLDGQLRPVPVGVAGELYIGGVQVARGYLKRPALTAERFIPDPFSRTPGARLYRTGDLGRYRADGEIEYLGRIDFQVKLRGLRIELGEIEAALRVHQGVKDVVVVVWQERLVAYVVPAEPGAMPARAALHELLRSTLPEYMVPEVFVALESLPLTTSGKLDRKALPAPELEAQESGYEPPRTPVEETLAGIWAEVLGLEAERVSVNADFFELGGHSLLATRVVSRIREAFATSLPLRAMFENTTVASLSKAVERAQREAQGVQAPPLVRVPRGDALPLSFTQERLWFLQALTPDGVHYNTPAAVRARGELSLEVLGRVLTEIVRRHEVLRTVFSERDGVPVQVVREPGVVAVAVEEVPAGLGLEEREAALRVWVERHASERFSLSEGPLLRASVLRLSSTEHVIFLGTHHIVTDGWSMGVLVREVGALYEAFLTGERSPLPELEIQYGDFAVWQRRWLQGEVLSRQVSFWKEQLSGVSPLELPTSRPRPAQPSYRGAVHRQRLPRSLSRQVAALGRECNATVFMTLLAAFDVLLSRYARQEDVCVGTPIANRSHAGLEGLIGFFVNTLVMRADLSGNPSFREVVGRVRDRALAAYAHQDIPFEQVVEAVNVERDLGRHPLFQVMFILQNAPQGELSLQGLTLEGVGFETGTAKFDLTLSMVEGDEGLEAGWEYSTDLFDAESVSRMARHFETLLTAVVAEPGVCISEVELRDEAERAQMVAWNSTEADLGVGRDSVSCLHELFEAQAARTPGRTALVFEGESLTYAELNRKANKLAHHLRRHGVGPDTVVAVVAERSVELVVALYGVLKAGGAYLPIDPTYPEGRIRVLLEDAASPVLLTQEKWRSALPGTSAQVVRLDADWSAIEAESDDNPRLVSGPDHLAYVIYTSGSTGRPKGVENSHCGIVNRLLWMLEDTGLGEQDVVLQKTPYTFDVSVWELFAPLLCGARLVVAVPEGHRDPAYLAEVIEAHAITTVHFVPSMLQVFLESVDARKCRSLRRVICSGEALSRELQERFFSKLGEHAPELQNLYGPTEAAVDVTSWRCRRDDSHASVPIGKPVANTRIHLLDGELRPVPVGVAGELYIGGVQVARGYLKRPALTAERFIPDPFSRTPGARLYRTGDLGRYRADGEIEYLGRIDFQVKLRGLRIELGEIEAALLASAEVREAAVLLREDRPGDPRLVAYVVPRSERSVDVEALRRSLELALPSYMVPSAFVVMPALPVTTSGKLDRKALPAPELEAQESGYEPPRTPVEETLAGIWAEVLGLEAERVSVNADFFELGGHSLLATRVVSRIREAFATSLPLRAMFENTTVASLSKAVERAQREAQGVQAPPLVRVARGDALPLSFTQERLWFLQALTPDGVHYNTPAAVRARGELSLEVLGRVLTEIVRRHEVLRTVFSERDGVPVQVVREPGVVAVAVEEATGLGAEEREAALRVWVERHASERFSLSEGPLLRASVLRLSSTEHVIFLGMHHIVTDGWSMGVLVREVGALYEAFLAGEQSPLPELEIQYGDFAVWQRRWLQGEVLSRQVSFWKEQLSGVSPLELPTSRPRPAQPSYRGAVHRQRLPRSLSRQVSALGRECNATVFMTLLAAFDVLLSRYTRQEDVCVGTPIANRSHAGLEGLIGFFVNTLVMRADLSGNPSFREVVGRVRDRALAAYAHQDIPFEQVVEAVNVERDLGRHPLFQVMFILQNAPQGELLLQGLTLEGVGFETGTAKFDLTLSMVEGDEGLEAGWEYSTDLFDAESVSRMARHFEALLTAVVAEPGVRVGEVELRDEAERAQMVAWNNTETDFGTGRESAACVHELFEAQVARTPEQVALVFEGESLTYAELNARANQLAHYLRRLGVGPDTVVAVLDERSVEMVVALLGILKAGGAYLPLDPAYPAQRLAFSIDDARAPVLLTRARWNMASAPAAHAARVVHLDSDWPDIARESAEDPAPLSTAEHLAYVIYTSGSTGKPKGVLIPHKALTNFLHSMAREPGLAARDVLLAVTNITFDIAALELFLPLLRGARIVLAGTRQAADPDALQRLLDAHPITVMQATPATYRMLVDAGWRGGQGLRVLCGGEAMPSDLAAALCERTAAVWNVYGPTETTVWASCLRVEAHDAQGSGAISIGRPIANTTLHILDQRLQPVPVGVPGELYIGGVQVARGYLRRPGLTAERFLPDPFSRERGARMYRTGDLARYRAGGAVEYLGRIDFQVKLRGFRIELGEIEAVLRGHQGVTDVVVVVRQERLVAYVVPAEPGAMPARSALQELLRSTLPEYMVPEVFVALGSLPLTTSGKVDRKALPVPELEAQESGYEPPRTPVEETLAGIWAEVLGLEAERVSVNADFFELGGHSLLATRVVSRIREAFATSLPLRAMFENTTVASLSKAVERAQREAQGVQAPPLVRVARGDALPLSFTQERLWFLQALTPDGVHYNTPAAVRARGELSLEVLGRVLTEIVRRHEVLRTVFSERDGVPVQVVREPGVVAVAVEEATSLGAEEREAALRVWVERHASERFSLSEGPLLRASVLRLSSTEHVIFVGMHHIVTDAWSMGVLVREVGALYEAFLAGEQSPLPELEIQYGDFAVWQRRWLQGEVLSRQVSFWKEQLSGVSPLELPTSRPRPAQPSYRGAVHRQRLPRSLSRQVSALGRECNATVFMTLLAAFDVLLSRYARQEDVCVGTPIANRSHAGLEGLIGFFVNTLVMRADLSGNPSFREVVGRVRDRALAAYAHQDIPFEQVVEAVNVERDLGRHPLFQVMFILQNAPQGELALRGLTLEGVGFETGTAKFDLTLAMVEGDEGLEAGWEYSTDLFDAESVSRMARHFEALLTAVVAEPGIRIGEVELRDEAERAQIVAWNNTEADLGAGRESAACVHELFEAQAARTPEQVALVFEAERLTYAELNARANQLAHHLRRHGVGPDTVVAVVAERSVELVVALYGVLKAGGAYLPIDPTYPGERIRVLLEDAASPVLLTQEKWRSGLPETSAQVVRLDADWPAIEAESGDNPRPVSGPEHLAYVIYTSGSTGKPKGVENSHRGIVNRLRWMLEDTGLGERDVVLQKTPYTFDVSVWELFAPLLCGARLVVAVPDGHRDPAYLAEVIEAHAITTVHFVPSMLQVFLESVDARKCRSLRRVICSGEALSRELQERFFHKLGEDAPELQNLYGPTEAAVDVTSWRCRRDDPHASVPIGKPVANTRIHLLDGGLRPVPVGVAGELYIGGVQVARGYLKRPALTAERFIPDPFSRTPGARLYRTGDLARYRADGEIEYLGRIDFQVKLRGFRIELGEIEAALRAHEAVSDAVVVMRQERLVAYVVPASAADAPSRAALQEFLRSRLPEYMVPGFYVALAALPLTSSGKIDRKALPDPEVDLPAAAHEPPRTPMERALARIWGEVLGVDVATFGIQDDFFALGGHSLLATRVVSRIREQLGVEMPLRSLFEAATLSALAERLTRAQTGRAALPPIRPAPRAGNIPLSYNQQGIWVAAQMGESHQRAYNVAFAFRLRGPLLLPALERAASDLIRRHESLRTRFVEEDGTPFQIIDPAAERSLSFRDLSGAPEEIRLHEASALVDAEAGAIFDLAHEHLFRLLVIRLAAEDHILQIVSHHLVWDGWSSGLVLRDLVASYQAELAGDKPAMPEPPIQYADFAVWQRQLDRGYLDAQLDAWRRALAGHRQNFVFPTDRPYPERVSSEGARVNFRFPDPVRRALLALAQAERCTVFMTALAGFKALLYRHTGQEDLCLGTVVTGRTHVDTEDVVGNFVNALALRSSLRGDPSFRELLGRVRETVLEAFSNQDLPFDRLVEALSPPRSSGAQPYFQVVFALENLPDRGESPEGLLLESFGDAAETTKYDMVLWIMESPQGLSGSLQFRTQLYEPATMSRLCRQYLTLLAAAAEQPDTPISRLEYQAADDKAARDEEDHKRRETSVRRLKQAKPKAIRTTKP</sequence>
<dbReference type="InterPro" id="IPR001242">
    <property type="entry name" value="Condensation_dom"/>
</dbReference>
<dbReference type="SUPFAM" id="SSF56801">
    <property type="entry name" value="Acetyl-CoA synthetase-like"/>
    <property type="match status" value="6"/>
</dbReference>
<accession>A0A2L0ESM0</accession>
<keyword evidence="3" id="KW-0596">Phosphopantetheine</keyword>
<gene>
    <name evidence="8" type="ORF">SOCE26_037480</name>
</gene>
<dbReference type="CDD" id="cd19531">
    <property type="entry name" value="LCL_NRPS-like"/>
    <property type="match status" value="6"/>
</dbReference>
<feature type="domain" description="Carrier" evidence="7">
    <location>
        <begin position="2313"/>
        <end position="2390"/>
    </location>
</feature>
<dbReference type="NCBIfam" id="TIGR01733">
    <property type="entry name" value="AA-adenyl-dom"/>
    <property type="match status" value="6"/>
</dbReference>
<dbReference type="InterPro" id="IPR036736">
    <property type="entry name" value="ACP-like_sf"/>
</dbReference>
<dbReference type="GO" id="GO:0044550">
    <property type="term" value="P:secondary metabolite biosynthetic process"/>
    <property type="evidence" value="ECO:0007669"/>
    <property type="project" value="UniProtKB-ARBA"/>
</dbReference>
<dbReference type="Pfam" id="PF05050">
    <property type="entry name" value="Methyltransf_21"/>
    <property type="match status" value="1"/>
</dbReference>
<dbReference type="FunFam" id="3.30.559.30:FF:000001">
    <property type="entry name" value="Non-ribosomal peptide synthetase"/>
    <property type="match status" value="3"/>
</dbReference>
<dbReference type="PROSITE" id="PS00455">
    <property type="entry name" value="AMP_BINDING"/>
    <property type="match status" value="6"/>
</dbReference>
<dbReference type="InterPro" id="IPR045851">
    <property type="entry name" value="AMP-bd_C_sf"/>
</dbReference>
<dbReference type="Gene3D" id="2.30.38.10">
    <property type="entry name" value="Luciferase, Domain 3"/>
    <property type="match status" value="6"/>
</dbReference>
<protein>
    <submittedName>
        <fullName evidence="8">NRPS protein</fullName>
    </submittedName>
</protein>
<dbReference type="SUPFAM" id="SSF53335">
    <property type="entry name" value="S-adenosyl-L-methionine-dependent methyltransferases"/>
    <property type="match status" value="1"/>
</dbReference>
<evidence type="ECO:0000256" key="6">
    <source>
        <dbReference type="SAM" id="MobiDB-lite"/>
    </source>
</evidence>
<dbReference type="PROSITE" id="PS50075">
    <property type="entry name" value="CARRIER"/>
    <property type="match status" value="6"/>
</dbReference>
<feature type="domain" description="Carrier" evidence="7">
    <location>
        <begin position="5509"/>
        <end position="5586"/>
    </location>
</feature>
<dbReference type="Gene3D" id="1.10.1200.10">
    <property type="entry name" value="ACP-like"/>
    <property type="match status" value="6"/>
</dbReference>
<dbReference type="InterPro" id="IPR025110">
    <property type="entry name" value="AMP-bd_C"/>
</dbReference>
<dbReference type="InterPro" id="IPR029063">
    <property type="entry name" value="SAM-dependent_MTases_sf"/>
</dbReference>
<dbReference type="GO" id="GO:0072330">
    <property type="term" value="P:monocarboxylic acid biosynthetic process"/>
    <property type="evidence" value="ECO:0007669"/>
    <property type="project" value="UniProtKB-ARBA"/>
</dbReference>
<dbReference type="InterPro" id="IPR006342">
    <property type="entry name" value="FkbM_mtfrase"/>
</dbReference>
<keyword evidence="4" id="KW-0597">Phosphoprotein</keyword>
<feature type="compositionally biased region" description="Basic residues" evidence="6">
    <location>
        <begin position="7124"/>
        <end position="7139"/>
    </location>
</feature>
<dbReference type="FunFam" id="1.10.1200.10:FF:000016">
    <property type="entry name" value="Non-ribosomal peptide synthase"/>
    <property type="match status" value="5"/>
</dbReference>
<reference evidence="8 9" key="1">
    <citation type="submission" date="2015-09" db="EMBL/GenBank/DDBJ databases">
        <title>Sorangium comparison.</title>
        <authorList>
            <person name="Zaburannyi N."/>
            <person name="Bunk B."/>
            <person name="Overmann J."/>
            <person name="Mueller R."/>
        </authorList>
    </citation>
    <scope>NUCLEOTIDE SEQUENCE [LARGE SCALE GENOMIC DNA]</scope>
    <source>
        <strain evidence="8 9">So ce26</strain>
    </source>
</reference>
<dbReference type="FunFam" id="3.30.559.10:FF:000012">
    <property type="entry name" value="Non-ribosomal peptide synthetase"/>
    <property type="match status" value="2"/>
</dbReference>
<name>A0A2L0ESM0_SORCE</name>
<dbReference type="Proteomes" id="UP000238348">
    <property type="component" value="Chromosome"/>
</dbReference>
<evidence type="ECO:0000256" key="5">
    <source>
        <dbReference type="ARBA" id="ARBA00022598"/>
    </source>
</evidence>
<dbReference type="SUPFAM" id="SSF52777">
    <property type="entry name" value="CoA-dependent acyltransferases"/>
    <property type="match status" value="14"/>
</dbReference>
<dbReference type="Gene3D" id="3.40.50.980">
    <property type="match status" value="12"/>
</dbReference>
<evidence type="ECO:0000256" key="1">
    <source>
        <dbReference type="ARBA" id="ARBA00001957"/>
    </source>
</evidence>
<dbReference type="NCBIfam" id="TIGR01444">
    <property type="entry name" value="fkbM_fam"/>
    <property type="match status" value="1"/>
</dbReference>
<dbReference type="OrthoDB" id="5349841at2"/>
<evidence type="ECO:0000256" key="3">
    <source>
        <dbReference type="ARBA" id="ARBA00022450"/>
    </source>
</evidence>
<dbReference type="Pfam" id="PF00501">
    <property type="entry name" value="AMP-binding"/>
    <property type="match status" value="6"/>
</dbReference>
<evidence type="ECO:0000259" key="7">
    <source>
        <dbReference type="PROSITE" id="PS50075"/>
    </source>
</evidence>
<dbReference type="CDD" id="cd17646">
    <property type="entry name" value="A_NRPS_AB3403-like"/>
    <property type="match status" value="4"/>
</dbReference>
<dbReference type="RefSeq" id="WP_104981151.1">
    <property type="nucleotide sequence ID" value="NZ_CP012673.1"/>
</dbReference>
<dbReference type="InterPro" id="IPR000873">
    <property type="entry name" value="AMP-dep_synth/lig_dom"/>
</dbReference>
<dbReference type="Gene3D" id="3.40.50.150">
    <property type="entry name" value="Vaccinia Virus protein VP39"/>
    <property type="match status" value="1"/>
</dbReference>
<dbReference type="InterPro" id="IPR009081">
    <property type="entry name" value="PP-bd_ACP"/>
</dbReference>
<dbReference type="EMBL" id="CP012673">
    <property type="protein sequence ID" value="AUX42318.1"/>
    <property type="molecule type" value="Genomic_DNA"/>
</dbReference>
<dbReference type="Pfam" id="PF13193">
    <property type="entry name" value="AMP-binding_C"/>
    <property type="match status" value="5"/>
</dbReference>
<evidence type="ECO:0000256" key="2">
    <source>
        <dbReference type="ARBA" id="ARBA00006432"/>
    </source>
</evidence>
<dbReference type="InterPro" id="IPR020845">
    <property type="entry name" value="AMP-binding_CS"/>
</dbReference>
<dbReference type="PANTHER" id="PTHR45527:SF1">
    <property type="entry name" value="FATTY ACID SYNTHASE"/>
    <property type="match status" value="1"/>
</dbReference>
<feature type="domain" description="Carrier" evidence="7">
    <location>
        <begin position="1245"/>
        <end position="1320"/>
    </location>
</feature>
<dbReference type="Gene3D" id="3.30.559.30">
    <property type="entry name" value="Nonribosomal peptide synthetase, condensation domain"/>
    <property type="match status" value="7"/>
</dbReference>
<dbReference type="InterPro" id="IPR006162">
    <property type="entry name" value="Ppantetheine_attach_site"/>
</dbReference>